<dbReference type="AlphaFoldDB" id="T1BZJ6"/>
<dbReference type="EMBL" id="AUZY01001768">
    <property type="protein sequence ID" value="EQD73973.1"/>
    <property type="molecule type" value="Genomic_DNA"/>
</dbReference>
<accession>T1BZJ6</accession>
<proteinExistence type="predicted"/>
<comment type="caution">
    <text evidence="1">The sequence shown here is derived from an EMBL/GenBank/DDBJ whole genome shotgun (WGS) entry which is preliminary data.</text>
</comment>
<dbReference type="InterPro" id="IPR027417">
    <property type="entry name" value="P-loop_NTPase"/>
</dbReference>
<reference evidence="1" key="1">
    <citation type="submission" date="2013-08" db="EMBL/GenBank/DDBJ databases">
        <authorList>
            <person name="Mendez C."/>
            <person name="Richter M."/>
            <person name="Ferrer M."/>
            <person name="Sanchez J."/>
        </authorList>
    </citation>
    <scope>NUCLEOTIDE SEQUENCE</scope>
</reference>
<feature type="non-terminal residue" evidence="1">
    <location>
        <position position="420"/>
    </location>
</feature>
<reference evidence="1" key="2">
    <citation type="journal article" date="2014" name="ISME J.">
        <title>Microbial stratification in low pH oxic and suboxic macroscopic growths along an acid mine drainage.</title>
        <authorList>
            <person name="Mendez-Garcia C."/>
            <person name="Mesa V."/>
            <person name="Sprenger R.R."/>
            <person name="Richter M."/>
            <person name="Diez M.S."/>
            <person name="Solano J."/>
            <person name="Bargiela R."/>
            <person name="Golyshina O.V."/>
            <person name="Manteca A."/>
            <person name="Ramos J.L."/>
            <person name="Gallego J.R."/>
            <person name="Llorente I."/>
            <person name="Martins Dos Santos V.A."/>
            <person name="Jensen O.N."/>
            <person name="Pelaez A.I."/>
            <person name="Sanchez J."/>
            <person name="Ferrer M."/>
        </authorList>
    </citation>
    <scope>NUCLEOTIDE SEQUENCE</scope>
</reference>
<gene>
    <name evidence="1" type="ORF">B1B_02935</name>
</gene>
<protein>
    <submittedName>
        <fullName evidence="1">ATPase</fullName>
    </submittedName>
</protein>
<sequence>MAPPTAGAILWGYLRPLPEGRAVPGGGARRPMELVEPEPSVPGGVWVGLQTYWAWTEAGLFAARRFGVAVHRPRELGPAVARLIPGISRTFARLTGQECVAEIPRQGPIARDAHRRTTASLPRTAFLRFPPEAVPEALEPPGSGADGALPVHRIVFGSSGSGKSTWLAGEAVARFRAGRGVAGIDLHGDLTDRIASRLAPGERDRLWVVDPADPDSPGIDVMAPTPGAAPGAASRHLIAGLKRLTPDGSQIYWGFRLERIFESFAALVEERGGDLGDLLRLLTDPTFREAARLATRRPELARFLDELEPLVRRNPEFLWSATSRLGPILLHPAMARLLSPGPRAFPIDRHLAEGGIVMIRVPIAAHGPEIASFAGTLLLARIYYGRVARSGGPAPPLLLLLDEAPLFAPSLVAEILAEGR</sequence>
<dbReference type="SUPFAM" id="SSF52540">
    <property type="entry name" value="P-loop containing nucleoside triphosphate hydrolases"/>
    <property type="match status" value="1"/>
</dbReference>
<name>T1BZJ6_9ZZZZ</name>
<evidence type="ECO:0000313" key="1">
    <source>
        <dbReference type="EMBL" id="EQD73973.1"/>
    </source>
</evidence>
<organism evidence="1">
    <name type="scientific">mine drainage metagenome</name>
    <dbReference type="NCBI Taxonomy" id="410659"/>
    <lineage>
        <taxon>unclassified sequences</taxon>
        <taxon>metagenomes</taxon>
        <taxon>ecological metagenomes</taxon>
    </lineage>
</organism>